<dbReference type="CDD" id="cd06261">
    <property type="entry name" value="TM_PBP2"/>
    <property type="match status" value="1"/>
</dbReference>
<dbReference type="Proteomes" id="UP000010301">
    <property type="component" value="Unassembled WGS sequence"/>
</dbReference>
<name>C0VYF9_9ACTO</name>
<feature type="domain" description="ABC transmembrane type-1" evidence="8">
    <location>
        <begin position="58"/>
        <end position="276"/>
    </location>
</feature>
<dbReference type="GO" id="GO:0005886">
    <property type="term" value="C:plasma membrane"/>
    <property type="evidence" value="ECO:0007669"/>
    <property type="project" value="UniProtKB-SubCell"/>
</dbReference>
<evidence type="ECO:0000256" key="2">
    <source>
        <dbReference type="ARBA" id="ARBA00022448"/>
    </source>
</evidence>
<feature type="transmembrane region" description="Helical" evidence="7">
    <location>
        <begin position="147"/>
        <end position="174"/>
    </location>
</feature>
<dbReference type="PANTHER" id="PTHR43227:SF8">
    <property type="entry name" value="DIACETYLCHITOBIOSE UPTAKE SYSTEM PERMEASE PROTEIN DASB"/>
    <property type="match status" value="1"/>
</dbReference>
<keyword evidence="2 7" id="KW-0813">Transport</keyword>
<dbReference type="InterPro" id="IPR000515">
    <property type="entry name" value="MetI-like"/>
</dbReference>
<dbReference type="HOGENOM" id="CLU_016047_0_3_11"/>
<evidence type="ECO:0000256" key="5">
    <source>
        <dbReference type="ARBA" id="ARBA00022989"/>
    </source>
</evidence>
<dbReference type="GO" id="GO:0055085">
    <property type="term" value="P:transmembrane transport"/>
    <property type="evidence" value="ECO:0007669"/>
    <property type="project" value="InterPro"/>
</dbReference>
<dbReference type="AlphaFoldDB" id="C0VYF9"/>
<evidence type="ECO:0000256" key="6">
    <source>
        <dbReference type="ARBA" id="ARBA00023136"/>
    </source>
</evidence>
<dbReference type="EMBL" id="ACFG01000004">
    <property type="protein sequence ID" value="EEH64462.1"/>
    <property type="molecule type" value="Genomic_DNA"/>
</dbReference>
<sequence>MAPAIIAVLVSLGYPLVRQFLMSFQEFGLKQQFGAAPDWVGFANYQQILSDPYFWTVFLKSLLFCIWTASITMILGVGMAVLMLRIHPAVRTIFNTTLIVVWAMPALASLTVWQWLIDPRAGLLNYFLTSLGFTDFKNFNWLANHYISFYLIASLIIIWASIPLVTITVYAALVQVPPEILEASAIDGASRKQQLFSIMLPMISPVIALIGVLQVIWDLRVFTQIYVLQQAGGIQEETNLLGTYVYQTGISQGNYGVASALAMIILILTLGLTGKYLQLLFRQGDVA</sequence>
<dbReference type="InterPro" id="IPR050809">
    <property type="entry name" value="UgpAE/MalFG_permease"/>
</dbReference>
<evidence type="ECO:0000313" key="10">
    <source>
        <dbReference type="Proteomes" id="UP000010301"/>
    </source>
</evidence>
<keyword evidence="6 7" id="KW-0472">Membrane</keyword>
<dbReference type="SUPFAM" id="SSF161098">
    <property type="entry name" value="MetI-like"/>
    <property type="match status" value="1"/>
</dbReference>
<keyword evidence="4 7" id="KW-0812">Transmembrane</keyword>
<dbReference type="Gene3D" id="1.10.3720.10">
    <property type="entry name" value="MetI-like"/>
    <property type="match status" value="1"/>
</dbReference>
<feature type="transmembrane region" description="Helical" evidence="7">
    <location>
        <begin position="61"/>
        <end position="84"/>
    </location>
</feature>
<evidence type="ECO:0000256" key="1">
    <source>
        <dbReference type="ARBA" id="ARBA00004651"/>
    </source>
</evidence>
<dbReference type="Pfam" id="PF00528">
    <property type="entry name" value="BPD_transp_1"/>
    <property type="match status" value="1"/>
</dbReference>
<evidence type="ECO:0000313" key="9">
    <source>
        <dbReference type="EMBL" id="EEH64462.1"/>
    </source>
</evidence>
<organism evidence="9 10">
    <name type="scientific">Gleimia coleocanis DSM 15436</name>
    <dbReference type="NCBI Taxonomy" id="525245"/>
    <lineage>
        <taxon>Bacteria</taxon>
        <taxon>Bacillati</taxon>
        <taxon>Actinomycetota</taxon>
        <taxon>Actinomycetes</taxon>
        <taxon>Actinomycetales</taxon>
        <taxon>Actinomycetaceae</taxon>
        <taxon>Gleimia</taxon>
    </lineage>
</organism>
<evidence type="ECO:0000256" key="3">
    <source>
        <dbReference type="ARBA" id="ARBA00022475"/>
    </source>
</evidence>
<dbReference type="InterPro" id="IPR035906">
    <property type="entry name" value="MetI-like_sf"/>
</dbReference>
<keyword evidence="5 7" id="KW-1133">Transmembrane helix</keyword>
<feature type="transmembrane region" description="Helical" evidence="7">
    <location>
        <begin position="255"/>
        <end position="273"/>
    </location>
</feature>
<dbReference type="PROSITE" id="PS50928">
    <property type="entry name" value="ABC_TM1"/>
    <property type="match status" value="1"/>
</dbReference>
<feature type="transmembrane region" description="Helical" evidence="7">
    <location>
        <begin position="96"/>
        <end position="117"/>
    </location>
</feature>
<reference evidence="9 10" key="1">
    <citation type="submission" date="2009-01" db="EMBL/GenBank/DDBJ databases">
        <authorList>
            <person name="Qin X."/>
            <person name="Bachman B."/>
            <person name="Battles P."/>
            <person name="Bell A."/>
            <person name="Bess C."/>
            <person name="Bickham C."/>
            <person name="Chaboub L."/>
            <person name="Chen D."/>
            <person name="Coyle M."/>
            <person name="Deiros D.R."/>
            <person name="Dinh H."/>
            <person name="Forbes L."/>
            <person name="Fowler G."/>
            <person name="Francisco L."/>
            <person name="Fu Q."/>
            <person name="Gubbala S."/>
            <person name="Hale W."/>
            <person name="Han Y."/>
            <person name="Hemphill L."/>
            <person name="Highlander S.K."/>
            <person name="Hirani K."/>
            <person name="Hogues M."/>
            <person name="Jackson L."/>
            <person name="Jakkamsetti A."/>
            <person name="Javaid M."/>
            <person name="Jiang H."/>
            <person name="Korchina V."/>
            <person name="Kovar C."/>
            <person name="Lara F."/>
            <person name="Lee S."/>
            <person name="Mata R."/>
            <person name="Mathew T."/>
            <person name="Moen C."/>
            <person name="Morales K."/>
            <person name="Munidasa M."/>
            <person name="Nazareth L."/>
            <person name="Ngo R."/>
            <person name="Nguyen L."/>
            <person name="Okwuonu G."/>
            <person name="Ongeri F."/>
            <person name="Patil S."/>
            <person name="Petrosino J."/>
            <person name="Pham C."/>
            <person name="Pham P."/>
            <person name="Pu L.-L."/>
            <person name="Puazo M."/>
            <person name="Raj R."/>
            <person name="Reid J."/>
            <person name="Rouhana J."/>
            <person name="Saada N."/>
            <person name="Shang Y."/>
            <person name="Simmons D."/>
            <person name="Thornton R."/>
            <person name="Warren J."/>
            <person name="Weissenberger G."/>
            <person name="Zhang J."/>
            <person name="Zhang L."/>
            <person name="Zhou C."/>
            <person name="Zhu D."/>
            <person name="Muzny D."/>
            <person name="Worley K."/>
            <person name="Gibbs R."/>
        </authorList>
    </citation>
    <scope>NUCLEOTIDE SEQUENCE [LARGE SCALE GENOMIC DNA]</scope>
    <source>
        <strain evidence="9 10">DSM 15436</strain>
    </source>
</reference>
<dbReference type="PANTHER" id="PTHR43227">
    <property type="entry name" value="BLL4140 PROTEIN"/>
    <property type="match status" value="1"/>
</dbReference>
<keyword evidence="10" id="KW-1185">Reference proteome</keyword>
<protein>
    <submittedName>
        <fullName evidence="9">ABC transporter, permease protein</fullName>
    </submittedName>
</protein>
<gene>
    <name evidence="9" type="ORF">HMPREF0044_0199</name>
</gene>
<dbReference type="STRING" id="525245.HMPREF0044_0199"/>
<dbReference type="eggNOG" id="COG1175">
    <property type="taxonomic scope" value="Bacteria"/>
</dbReference>
<evidence type="ECO:0000256" key="4">
    <source>
        <dbReference type="ARBA" id="ARBA00022692"/>
    </source>
</evidence>
<comment type="caution">
    <text evidence="9">The sequence shown here is derived from an EMBL/GenBank/DDBJ whole genome shotgun (WGS) entry which is preliminary data.</text>
</comment>
<keyword evidence="3" id="KW-1003">Cell membrane</keyword>
<proteinExistence type="inferred from homology"/>
<accession>C0VYF9</accession>
<dbReference type="RefSeq" id="WP_006547196.1">
    <property type="nucleotide sequence ID" value="NZ_DS999545.1"/>
</dbReference>
<comment type="similarity">
    <text evidence="7">Belongs to the binding-protein-dependent transport system permease family.</text>
</comment>
<evidence type="ECO:0000259" key="8">
    <source>
        <dbReference type="PROSITE" id="PS50928"/>
    </source>
</evidence>
<comment type="subcellular location">
    <subcellularLocation>
        <location evidence="1 7">Cell membrane</location>
        <topology evidence="1 7">Multi-pass membrane protein</topology>
    </subcellularLocation>
</comment>
<evidence type="ECO:0000256" key="7">
    <source>
        <dbReference type="RuleBase" id="RU363032"/>
    </source>
</evidence>
<feature type="transmembrane region" description="Helical" evidence="7">
    <location>
        <begin position="195"/>
        <end position="217"/>
    </location>
</feature>